<sequence>MGGTNARRRLHVGGKYSDLTVVCNYRQWAVHRAIICSRSGFFDGACGSSFLEADSRMIDLSDDDEEAVNQMIHFFYHLDYLNHPEQPRATIFRHRASSDARKKLLKRIDMSLVCDPLLAAAGCYTPESPVSPVSSMDEKVPFDLTEKAQRGRSRTPPLVADDDTDYESVEGDENLPEDESHLLLHARVYALAEKYDIPSLKQISRSKFEMAMACHYDSADFPEAIEEVYCSTIDGDRGLRGIICEAFSCHPQLARTPDVLAIIQELPSLALDLFKLERGIPVSM</sequence>
<comment type="caution">
    <text evidence="3">The sequence shown here is derived from an EMBL/GenBank/DDBJ whole genome shotgun (WGS) entry which is preliminary data.</text>
</comment>
<evidence type="ECO:0000313" key="4">
    <source>
        <dbReference type="Proteomes" id="UP001274830"/>
    </source>
</evidence>
<feature type="region of interest" description="Disordered" evidence="1">
    <location>
        <begin position="144"/>
        <end position="174"/>
    </location>
</feature>
<accession>A0AAE1C3T7</accession>
<evidence type="ECO:0000313" key="3">
    <source>
        <dbReference type="EMBL" id="KAK3676926.1"/>
    </source>
</evidence>
<dbReference type="Pfam" id="PF00651">
    <property type="entry name" value="BTB"/>
    <property type="match status" value="1"/>
</dbReference>
<dbReference type="Gene3D" id="3.30.710.10">
    <property type="entry name" value="Potassium Channel Kv1.1, Chain A"/>
    <property type="match status" value="1"/>
</dbReference>
<proteinExistence type="predicted"/>
<reference evidence="3" key="1">
    <citation type="submission" date="2023-07" db="EMBL/GenBank/DDBJ databases">
        <title>Black Yeasts Isolated from many extreme environments.</title>
        <authorList>
            <person name="Coleine C."/>
            <person name="Stajich J.E."/>
            <person name="Selbmann L."/>
        </authorList>
    </citation>
    <scope>NUCLEOTIDE SEQUENCE</scope>
    <source>
        <strain evidence="3">CCFEE 5485</strain>
    </source>
</reference>
<protein>
    <recommendedName>
        <fullName evidence="2">BTB domain-containing protein</fullName>
    </recommendedName>
</protein>
<feature type="compositionally biased region" description="Acidic residues" evidence="1">
    <location>
        <begin position="160"/>
        <end position="174"/>
    </location>
</feature>
<name>A0AAE1C3T7_9PEZI</name>
<dbReference type="SUPFAM" id="SSF54695">
    <property type="entry name" value="POZ domain"/>
    <property type="match status" value="1"/>
</dbReference>
<dbReference type="InterPro" id="IPR011333">
    <property type="entry name" value="SKP1/BTB/POZ_sf"/>
</dbReference>
<dbReference type="EMBL" id="JAUTXT010000008">
    <property type="protein sequence ID" value="KAK3676926.1"/>
    <property type="molecule type" value="Genomic_DNA"/>
</dbReference>
<evidence type="ECO:0000259" key="2">
    <source>
        <dbReference type="PROSITE" id="PS50097"/>
    </source>
</evidence>
<gene>
    <name evidence="3" type="ORF">LTR78_003130</name>
</gene>
<evidence type="ECO:0000256" key="1">
    <source>
        <dbReference type="SAM" id="MobiDB-lite"/>
    </source>
</evidence>
<dbReference type="CDD" id="cd18186">
    <property type="entry name" value="BTB_POZ_ZBTB_KLHL-like"/>
    <property type="match status" value="1"/>
</dbReference>
<dbReference type="Proteomes" id="UP001274830">
    <property type="component" value="Unassembled WGS sequence"/>
</dbReference>
<feature type="domain" description="BTB" evidence="2">
    <location>
        <begin position="17"/>
        <end position="76"/>
    </location>
</feature>
<dbReference type="InterPro" id="IPR000210">
    <property type="entry name" value="BTB/POZ_dom"/>
</dbReference>
<dbReference type="PANTHER" id="PTHR47843">
    <property type="entry name" value="BTB DOMAIN-CONTAINING PROTEIN-RELATED"/>
    <property type="match status" value="1"/>
</dbReference>
<dbReference type="PANTHER" id="PTHR47843:SF5">
    <property type="entry name" value="BTB_POZ DOMAIN PROTEIN"/>
    <property type="match status" value="1"/>
</dbReference>
<dbReference type="PROSITE" id="PS50097">
    <property type="entry name" value="BTB"/>
    <property type="match status" value="1"/>
</dbReference>
<dbReference type="AlphaFoldDB" id="A0AAE1C3T7"/>
<keyword evidence="4" id="KW-1185">Reference proteome</keyword>
<organism evidence="3 4">
    <name type="scientific">Recurvomyces mirabilis</name>
    <dbReference type="NCBI Taxonomy" id="574656"/>
    <lineage>
        <taxon>Eukaryota</taxon>
        <taxon>Fungi</taxon>
        <taxon>Dikarya</taxon>
        <taxon>Ascomycota</taxon>
        <taxon>Pezizomycotina</taxon>
        <taxon>Dothideomycetes</taxon>
        <taxon>Dothideomycetidae</taxon>
        <taxon>Mycosphaerellales</taxon>
        <taxon>Teratosphaeriaceae</taxon>
        <taxon>Recurvomyces</taxon>
    </lineage>
</organism>